<organism evidence="2 3">
    <name type="scientific">Marinobacterium zhoushanense</name>
    <dbReference type="NCBI Taxonomy" id="1679163"/>
    <lineage>
        <taxon>Bacteria</taxon>
        <taxon>Pseudomonadati</taxon>
        <taxon>Pseudomonadota</taxon>
        <taxon>Gammaproteobacteria</taxon>
        <taxon>Oceanospirillales</taxon>
        <taxon>Oceanospirillaceae</taxon>
        <taxon>Marinobacterium</taxon>
    </lineage>
</organism>
<feature type="transmembrane region" description="Helical" evidence="1">
    <location>
        <begin position="72"/>
        <end position="91"/>
    </location>
</feature>
<sequence>MTGKRYFQISLLAPLIVPLCAPVLFYTGIGLLETLAAVLFFSLIYAGPAYLVFGLAVLFFTRNMSVSQIRRVSYFAPFIFIGILLLIAILAKLLWFQHAEFESIFPISVFILIFGYMYVGLVNLIYELSFKEEEDCI</sequence>
<evidence type="ECO:0000313" key="3">
    <source>
        <dbReference type="Proteomes" id="UP000629025"/>
    </source>
</evidence>
<dbReference type="Proteomes" id="UP000629025">
    <property type="component" value="Unassembled WGS sequence"/>
</dbReference>
<reference evidence="3" key="1">
    <citation type="journal article" date="2019" name="Int. J. Syst. Evol. Microbiol.">
        <title>The Global Catalogue of Microorganisms (GCM) 10K type strain sequencing project: providing services to taxonomists for standard genome sequencing and annotation.</title>
        <authorList>
            <consortium name="The Broad Institute Genomics Platform"/>
            <consortium name="The Broad Institute Genome Sequencing Center for Infectious Disease"/>
            <person name="Wu L."/>
            <person name="Ma J."/>
        </authorList>
    </citation>
    <scope>NUCLEOTIDE SEQUENCE [LARGE SCALE GENOMIC DNA]</scope>
    <source>
        <strain evidence="3">CGMCC 1.15341</strain>
    </source>
</reference>
<protein>
    <submittedName>
        <fullName evidence="2">Uncharacterized protein</fullName>
    </submittedName>
</protein>
<evidence type="ECO:0000256" key="1">
    <source>
        <dbReference type="SAM" id="Phobius"/>
    </source>
</evidence>
<name>A0ABQ1KB51_9GAMM</name>
<feature type="transmembrane region" description="Helical" evidence="1">
    <location>
        <begin position="38"/>
        <end position="60"/>
    </location>
</feature>
<keyword evidence="3" id="KW-1185">Reference proteome</keyword>
<comment type="caution">
    <text evidence="2">The sequence shown here is derived from an EMBL/GenBank/DDBJ whole genome shotgun (WGS) entry which is preliminary data.</text>
</comment>
<accession>A0ABQ1KB51</accession>
<dbReference type="RefSeq" id="WP_188747675.1">
    <property type="nucleotide sequence ID" value="NZ_BMIJ01000003.1"/>
</dbReference>
<dbReference type="EMBL" id="BMIJ01000003">
    <property type="protein sequence ID" value="GGB93408.1"/>
    <property type="molecule type" value="Genomic_DNA"/>
</dbReference>
<feature type="transmembrane region" description="Helical" evidence="1">
    <location>
        <begin position="103"/>
        <end position="126"/>
    </location>
</feature>
<proteinExistence type="predicted"/>
<keyword evidence="1" id="KW-0812">Transmembrane</keyword>
<evidence type="ECO:0000313" key="2">
    <source>
        <dbReference type="EMBL" id="GGB93408.1"/>
    </source>
</evidence>
<keyword evidence="1" id="KW-1133">Transmembrane helix</keyword>
<feature type="transmembrane region" description="Helical" evidence="1">
    <location>
        <begin position="12"/>
        <end position="32"/>
    </location>
</feature>
<keyword evidence="1" id="KW-0472">Membrane</keyword>
<gene>
    <name evidence="2" type="ORF">GCM10011352_19350</name>
</gene>